<evidence type="ECO:0000313" key="3">
    <source>
        <dbReference type="Proteomes" id="UP000321570"/>
    </source>
</evidence>
<keyword evidence="1" id="KW-0472">Membrane</keyword>
<feature type="transmembrane region" description="Helical" evidence="1">
    <location>
        <begin position="6"/>
        <end position="25"/>
    </location>
</feature>
<dbReference type="SUPFAM" id="SSF103473">
    <property type="entry name" value="MFS general substrate transporter"/>
    <property type="match status" value="1"/>
</dbReference>
<feature type="transmembrane region" description="Helical" evidence="1">
    <location>
        <begin position="102"/>
        <end position="124"/>
    </location>
</feature>
<dbReference type="Proteomes" id="UP000321570">
    <property type="component" value="Unassembled WGS sequence"/>
</dbReference>
<evidence type="ECO:0008006" key="4">
    <source>
        <dbReference type="Google" id="ProtNLM"/>
    </source>
</evidence>
<keyword evidence="1" id="KW-1133">Transmembrane helix</keyword>
<dbReference type="InterPro" id="IPR036259">
    <property type="entry name" value="MFS_trans_sf"/>
</dbReference>
<feature type="transmembrane region" description="Helical" evidence="1">
    <location>
        <begin position="46"/>
        <end position="66"/>
    </location>
</feature>
<feature type="non-terminal residue" evidence="2">
    <location>
        <position position="126"/>
    </location>
</feature>
<protein>
    <recommendedName>
        <fullName evidence="4">Major facilitator superfamily (MFS) profile domain-containing protein</fullName>
    </recommendedName>
</protein>
<proteinExistence type="predicted"/>
<reference evidence="2 3" key="1">
    <citation type="submission" date="2019-07" db="EMBL/GenBank/DDBJ databases">
        <authorList>
            <person name="Jastrzebski P J."/>
            <person name="Paukszto L."/>
            <person name="Jastrzebski P J."/>
        </authorList>
    </citation>
    <scope>NUCLEOTIDE SEQUENCE [LARGE SCALE GENOMIC DNA]</scope>
    <source>
        <strain evidence="2 3">WMS-il1</strain>
    </source>
</reference>
<accession>A0A564Y5J7</accession>
<dbReference type="AlphaFoldDB" id="A0A564Y5J7"/>
<keyword evidence="1" id="KW-0812">Transmembrane</keyword>
<name>A0A564Y5J7_HYMDI</name>
<organism evidence="2 3">
    <name type="scientific">Hymenolepis diminuta</name>
    <name type="common">Rat tapeworm</name>
    <dbReference type="NCBI Taxonomy" id="6216"/>
    <lineage>
        <taxon>Eukaryota</taxon>
        <taxon>Metazoa</taxon>
        <taxon>Spiralia</taxon>
        <taxon>Lophotrochozoa</taxon>
        <taxon>Platyhelminthes</taxon>
        <taxon>Cestoda</taxon>
        <taxon>Eucestoda</taxon>
        <taxon>Cyclophyllidea</taxon>
        <taxon>Hymenolepididae</taxon>
        <taxon>Hymenolepis</taxon>
    </lineage>
</organism>
<dbReference type="Gene3D" id="1.20.1250.20">
    <property type="entry name" value="MFS general substrate transporter like domains"/>
    <property type="match status" value="1"/>
</dbReference>
<keyword evidence="3" id="KW-1185">Reference proteome</keyword>
<gene>
    <name evidence="2" type="ORF">WMSIL1_LOCUS3207</name>
</gene>
<evidence type="ECO:0000313" key="2">
    <source>
        <dbReference type="EMBL" id="VUZ42585.1"/>
    </source>
</evidence>
<evidence type="ECO:0000256" key="1">
    <source>
        <dbReference type="SAM" id="Phobius"/>
    </source>
</evidence>
<dbReference type="EMBL" id="CABIJS010000089">
    <property type="protein sequence ID" value="VUZ42585.1"/>
    <property type="molecule type" value="Genomic_DNA"/>
</dbReference>
<feature type="transmembrane region" description="Helical" evidence="1">
    <location>
        <begin position="72"/>
        <end position="90"/>
    </location>
</feature>
<sequence>MGFPVWGVFCVIGGTLYHLALGYFYTVGNMNSYITSYMNIKSSETAWFSSTILAVQSVFVPVGAILATVVSYRIVLIIGIIFSAGGILFTRLTVDYGLGPYISTYCIVFGIGMGVPYSLIFQIASE</sequence>